<accession>A0A2W4QUG0</accession>
<organism evidence="2 3">
    <name type="scientific">Candidatus Methylumidiphilus alinenensis</name>
    <dbReference type="NCBI Taxonomy" id="2202197"/>
    <lineage>
        <taxon>Bacteria</taxon>
        <taxon>Pseudomonadati</taxon>
        <taxon>Pseudomonadota</taxon>
        <taxon>Gammaproteobacteria</taxon>
        <taxon>Methylococcales</taxon>
        <taxon>Candidatus Methylumidiphilus</taxon>
    </lineage>
</organism>
<reference evidence="2 3" key="1">
    <citation type="journal article" date="2018" name="Aquat. Microb. Ecol.">
        <title>Gammaproteobacterial methanotrophs dominate.</title>
        <authorList>
            <person name="Rissanen A.J."/>
            <person name="Saarenheimo J."/>
            <person name="Tiirola M."/>
            <person name="Peura S."/>
            <person name="Aalto S.L."/>
            <person name="Karvinen A."/>
            <person name="Nykanen H."/>
        </authorList>
    </citation>
    <scope>NUCLEOTIDE SEQUENCE [LARGE SCALE GENOMIC DNA]</scope>
    <source>
        <strain evidence="2">AMbin10</strain>
    </source>
</reference>
<sequence>MADIKKYYSQTLARAYTNDKGQRVMLSIAYGSDQSDTMQVHRPEVCYPAQGLPILWEQTGMLSTAFGDIPVQKLVASRSSMIEPITYWITVGGEVNGSDFIRKLDKLKFTFTGVLPDGLLFRVSTISSVLEESESFSIQEHFIDNLLASLTQENRERLIGKAKGK</sequence>
<dbReference type="Proteomes" id="UP000249396">
    <property type="component" value="Unassembled WGS sequence"/>
</dbReference>
<feature type="domain" description="Methanolan biosynthesis EpsI" evidence="1">
    <location>
        <begin position="9"/>
        <end position="152"/>
    </location>
</feature>
<protein>
    <submittedName>
        <fullName evidence="2">EpsI family protein</fullName>
    </submittedName>
</protein>
<proteinExistence type="predicted"/>
<evidence type="ECO:0000313" key="2">
    <source>
        <dbReference type="EMBL" id="PZN75502.1"/>
    </source>
</evidence>
<gene>
    <name evidence="2" type="primary">epsI</name>
    <name evidence="2" type="ORF">DM484_18505</name>
</gene>
<evidence type="ECO:0000259" key="1">
    <source>
        <dbReference type="Pfam" id="PF11984"/>
    </source>
</evidence>
<dbReference type="NCBIfam" id="TIGR02914">
    <property type="entry name" value="EpsI_fam"/>
    <property type="match status" value="1"/>
</dbReference>
<dbReference type="InterPro" id="IPR014263">
    <property type="entry name" value="Methanolan_biosynth_EpsI"/>
</dbReference>
<comment type="caution">
    <text evidence="2">The sequence shown here is derived from an EMBL/GenBank/DDBJ whole genome shotgun (WGS) entry which is preliminary data.</text>
</comment>
<dbReference type="EMBL" id="QJPH01000383">
    <property type="protein sequence ID" value="PZN75502.1"/>
    <property type="molecule type" value="Genomic_DNA"/>
</dbReference>
<dbReference type="AlphaFoldDB" id="A0A2W4QUG0"/>
<evidence type="ECO:0000313" key="3">
    <source>
        <dbReference type="Proteomes" id="UP000249396"/>
    </source>
</evidence>
<name>A0A2W4QUG0_9GAMM</name>
<dbReference type="Pfam" id="PF11984">
    <property type="entry name" value="DUF3485"/>
    <property type="match status" value="1"/>
</dbReference>